<dbReference type="SUPFAM" id="SSF50729">
    <property type="entry name" value="PH domain-like"/>
    <property type="match status" value="1"/>
</dbReference>
<dbReference type="Proteomes" id="UP000184188">
    <property type="component" value="Unassembled WGS sequence"/>
</dbReference>
<dbReference type="Gene3D" id="2.30.29.30">
    <property type="entry name" value="Pleckstrin-homology domain (PH domain)/Phosphotyrosine-binding domain (PTB)"/>
    <property type="match status" value="1"/>
</dbReference>
<sequence length="680" mass="70172">MPSILTDADKETVKRNVSKPSNKILAVAVARLYVAYPDPQRWTYTGLQGAIVLANDLVGRTWWLKLVDVSPASRGVIWDQEIYENFAYNQDRTFFHTFETEDCPAGLSFTDEKEAKTFIKKFNEREKHSSKETKQTPFASTRGQGPAPVANGKGIGRSLFGSLLHGHRTASTHSAPPAPAPVLAPAPLEAPAVSRPLAPPPPPSSPPRKELPFDTNDPSWRGLLDELRQMGITEDQIAENSDFIKAYIEQKQVESAAEVPSTPAEDQRRGKAPPPPPPSALPPLKASAISPQNTGSSGGGRRGAPPPPPPSRKLRPDSVEDLAPPPPREPSPPREIFRAPPPIADAGKYAHTAGPAPPARPRAVSGAGPPPPPRPAKTPLEESNGHKFGVPPPFTGERKVSAPPAPPSRPTPGGPPPPPPRTLSPAAPPQLPPKIPNGAAPSAVPPPPPLRNQAPHHIPPPPAISRPIPPPPSAPSVPPPPPRPTSGSVPPPPPPPPPPPTFGSAPPLPPSAGAVPPPPPPPPPPPGFAPPVPSGSGPPPPPPPPPPPVTGAGPGGPPPPPPPPGAPAPSLPAPSGGRNDLMAAIRASGGKGGSGLRKVQDSDKKDRSAAAVSGNANGSSASTNGAGAPGGGLAALKEALDRRKQKVSGSGKSFPTSSSHNVTESHCHLDDEADDNDDWD</sequence>
<dbReference type="GO" id="GO:0034314">
    <property type="term" value="P:Arp2/3 complex-mediated actin nucleation"/>
    <property type="evidence" value="ECO:0007669"/>
    <property type="project" value="EnsemblFungi"/>
</dbReference>
<gene>
    <name evidence="6" type="ORF">ASPZODRAFT_1213731</name>
</gene>
<dbReference type="RefSeq" id="XP_022577598.1">
    <property type="nucleotide sequence ID" value="XM_022721287.1"/>
</dbReference>
<dbReference type="AlphaFoldDB" id="A0A1L9S7E2"/>
<dbReference type="InterPro" id="IPR003124">
    <property type="entry name" value="WH2_dom"/>
</dbReference>
<dbReference type="GO" id="GO:0006897">
    <property type="term" value="P:endocytosis"/>
    <property type="evidence" value="ECO:0007669"/>
    <property type="project" value="EnsemblFungi"/>
</dbReference>
<feature type="region of interest" description="Disordered" evidence="3">
    <location>
        <begin position="121"/>
        <end position="152"/>
    </location>
</feature>
<feature type="compositionally biased region" description="Basic and acidic residues" evidence="3">
    <location>
        <begin position="121"/>
        <end position="134"/>
    </location>
</feature>
<feature type="region of interest" description="Disordered" evidence="3">
    <location>
        <begin position="252"/>
        <end position="680"/>
    </location>
</feature>
<dbReference type="Pfam" id="PF00568">
    <property type="entry name" value="WH1"/>
    <property type="match status" value="1"/>
</dbReference>
<dbReference type="GO" id="GO:0006887">
    <property type="term" value="P:exocytosis"/>
    <property type="evidence" value="ECO:0007669"/>
    <property type="project" value="TreeGrafter"/>
</dbReference>
<feature type="compositionally biased region" description="Pro residues" evidence="3">
    <location>
        <begin position="272"/>
        <end position="281"/>
    </location>
</feature>
<feature type="compositionally biased region" description="Low complexity" evidence="3">
    <location>
        <begin position="609"/>
        <end position="626"/>
    </location>
</feature>
<evidence type="ECO:0000256" key="1">
    <source>
        <dbReference type="ARBA" id="ARBA00022553"/>
    </source>
</evidence>
<dbReference type="GO" id="GO:0000147">
    <property type="term" value="P:actin cortical patch assembly"/>
    <property type="evidence" value="ECO:0007669"/>
    <property type="project" value="EnsemblFungi"/>
</dbReference>
<feature type="compositionally biased region" description="Pro residues" evidence="3">
    <location>
        <begin position="457"/>
        <end position="572"/>
    </location>
</feature>
<organism evidence="6 7">
    <name type="scientific">Penicilliopsis zonata CBS 506.65</name>
    <dbReference type="NCBI Taxonomy" id="1073090"/>
    <lineage>
        <taxon>Eukaryota</taxon>
        <taxon>Fungi</taxon>
        <taxon>Dikarya</taxon>
        <taxon>Ascomycota</taxon>
        <taxon>Pezizomycotina</taxon>
        <taxon>Eurotiomycetes</taxon>
        <taxon>Eurotiomycetidae</taxon>
        <taxon>Eurotiales</taxon>
        <taxon>Aspergillaceae</taxon>
        <taxon>Penicilliopsis</taxon>
    </lineage>
</organism>
<dbReference type="GO" id="GO:0043014">
    <property type="term" value="F:alpha-tubulin binding"/>
    <property type="evidence" value="ECO:0007669"/>
    <property type="project" value="InterPro"/>
</dbReference>
<feature type="compositionally biased region" description="Low complexity" evidence="3">
    <location>
        <begin position="648"/>
        <end position="659"/>
    </location>
</feature>
<evidence type="ECO:0000313" key="6">
    <source>
        <dbReference type="EMBL" id="OJJ43088.1"/>
    </source>
</evidence>
<dbReference type="PANTHER" id="PTHR23331:SF1">
    <property type="entry name" value="WASH COMPLEX SUBUNIT 1"/>
    <property type="match status" value="1"/>
</dbReference>
<accession>A0A1L9S7E2</accession>
<dbReference type="InterPro" id="IPR033927">
    <property type="entry name" value="WASPfam_EVH1"/>
</dbReference>
<dbReference type="CDD" id="cd01205">
    <property type="entry name" value="EVH1_WASP-like"/>
    <property type="match status" value="1"/>
</dbReference>
<evidence type="ECO:0000256" key="3">
    <source>
        <dbReference type="SAM" id="MobiDB-lite"/>
    </source>
</evidence>
<evidence type="ECO:0000256" key="2">
    <source>
        <dbReference type="ARBA" id="ARBA00023203"/>
    </source>
</evidence>
<evidence type="ECO:0000259" key="4">
    <source>
        <dbReference type="PROSITE" id="PS50229"/>
    </source>
</evidence>
<dbReference type="GO" id="GO:0042147">
    <property type="term" value="P:retrograde transport, endosome to Golgi"/>
    <property type="evidence" value="ECO:0007669"/>
    <property type="project" value="TreeGrafter"/>
</dbReference>
<dbReference type="PROSITE" id="PS50229">
    <property type="entry name" value="WH1"/>
    <property type="match status" value="1"/>
</dbReference>
<dbReference type="GO" id="GO:0043015">
    <property type="term" value="F:gamma-tubulin binding"/>
    <property type="evidence" value="ECO:0007669"/>
    <property type="project" value="TreeGrafter"/>
</dbReference>
<dbReference type="GO" id="GO:0090135">
    <property type="term" value="P:actin filament branching"/>
    <property type="evidence" value="ECO:0007669"/>
    <property type="project" value="EnsemblFungi"/>
</dbReference>
<dbReference type="GO" id="GO:0005769">
    <property type="term" value="C:early endosome"/>
    <property type="evidence" value="ECO:0007669"/>
    <property type="project" value="InterPro"/>
</dbReference>
<dbReference type="PANTHER" id="PTHR23331">
    <property type="entry name" value="CXYORF1"/>
    <property type="match status" value="1"/>
</dbReference>
<dbReference type="GO" id="GO:0031097">
    <property type="term" value="C:medial cortex"/>
    <property type="evidence" value="ECO:0007669"/>
    <property type="project" value="EnsemblFungi"/>
</dbReference>
<dbReference type="GO" id="GO:0055037">
    <property type="term" value="C:recycling endosome"/>
    <property type="evidence" value="ECO:0007669"/>
    <property type="project" value="TreeGrafter"/>
</dbReference>
<dbReference type="InterPro" id="IPR028290">
    <property type="entry name" value="WASH1"/>
</dbReference>
<feature type="domain" description="WH1" evidence="4">
    <location>
        <begin position="17"/>
        <end position="129"/>
    </location>
</feature>
<feature type="compositionally biased region" description="Basic and acidic residues" evidence="3">
    <location>
        <begin position="598"/>
        <end position="608"/>
    </location>
</feature>
<keyword evidence="1" id="KW-0597">Phosphoprotein</keyword>
<dbReference type="Pfam" id="PF02205">
    <property type="entry name" value="WH2"/>
    <property type="match status" value="1"/>
</dbReference>
<dbReference type="GO" id="GO:0043332">
    <property type="term" value="C:mating projection tip"/>
    <property type="evidence" value="ECO:0007669"/>
    <property type="project" value="EnsemblFungi"/>
</dbReference>
<dbReference type="FunFam" id="2.30.29.30:FF:000281">
    <property type="entry name" value="Actin associated protein"/>
    <property type="match status" value="1"/>
</dbReference>
<dbReference type="GO" id="GO:0007163">
    <property type="term" value="P:establishment or maintenance of cell polarity"/>
    <property type="evidence" value="ECO:0007669"/>
    <property type="project" value="EnsemblFungi"/>
</dbReference>
<dbReference type="GO" id="GO:0030479">
    <property type="term" value="C:actin cortical patch"/>
    <property type="evidence" value="ECO:0007669"/>
    <property type="project" value="EnsemblFungi"/>
</dbReference>
<feature type="compositionally biased region" description="Acidic residues" evidence="3">
    <location>
        <begin position="671"/>
        <end position="680"/>
    </location>
</feature>
<protein>
    <recommendedName>
        <fullName evidence="8">WH1 domain-containing protein</fullName>
    </recommendedName>
</protein>
<feature type="compositionally biased region" description="Pro residues" evidence="3">
    <location>
        <begin position="403"/>
        <end position="435"/>
    </location>
</feature>
<evidence type="ECO:0008006" key="8">
    <source>
        <dbReference type="Google" id="ProtNLM"/>
    </source>
</evidence>
<dbReference type="GO" id="GO:0003785">
    <property type="term" value="F:actin monomer binding"/>
    <property type="evidence" value="ECO:0007669"/>
    <property type="project" value="EnsemblFungi"/>
</dbReference>
<dbReference type="SMART" id="SM00461">
    <property type="entry name" value="WH1"/>
    <property type="match status" value="1"/>
</dbReference>
<feature type="compositionally biased region" description="Pro residues" evidence="3">
    <location>
        <begin position="197"/>
        <end position="206"/>
    </location>
</feature>
<dbReference type="VEuPathDB" id="FungiDB:ASPZODRAFT_1213731"/>
<feature type="region of interest" description="Disordered" evidence="3">
    <location>
        <begin position="166"/>
        <end position="185"/>
    </location>
</feature>
<name>A0A1L9S7E2_9EURO</name>
<reference evidence="7" key="1">
    <citation type="journal article" date="2017" name="Genome Biol.">
        <title>Comparative genomics reveals high biological diversity and specific adaptations in the industrially and medically important fungal genus Aspergillus.</title>
        <authorList>
            <person name="de Vries R.P."/>
            <person name="Riley R."/>
            <person name="Wiebenga A."/>
            <person name="Aguilar-Osorio G."/>
            <person name="Amillis S."/>
            <person name="Uchima C.A."/>
            <person name="Anderluh G."/>
            <person name="Asadollahi M."/>
            <person name="Askin M."/>
            <person name="Barry K."/>
            <person name="Battaglia E."/>
            <person name="Bayram O."/>
            <person name="Benocci T."/>
            <person name="Braus-Stromeyer S.A."/>
            <person name="Caldana C."/>
            <person name="Canovas D."/>
            <person name="Cerqueira G.C."/>
            <person name="Chen F."/>
            <person name="Chen W."/>
            <person name="Choi C."/>
            <person name="Clum A."/>
            <person name="Dos Santos R.A."/>
            <person name="Damasio A.R."/>
            <person name="Diallinas G."/>
            <person name="Emri T."/>
            <person name="Fekete E."/>
            <person name="Flipphi M."/>
            <person name="Freyberg S."/>
            <person name="Gallo A."/>
            <person name="Gournas C."/>
            <person name="Habgood R."/>
            <person name="Hainaut M."/>
            <person name="Harispe M.L."/>
            <person name="Henrissat B."/>
            <person name="Hilden K.S."/>
            <person name="Hope R."/>
            <person name="Hossain A."/>
            <person name="Karabika E."/>
            <person name="Karaffa L."/>
            <person name="Karanyi Z."/>
            <person name="Krasevec N."/>
            <person name="Kuo A."/>
            <person name="Kusch H."/>
            <person name="LaButti K."/>
            <person name="Lagendijk E.L."/>
            <person name="Lapidus A."/>
            <person name="Levasseur A."/>
            <person name="Lindquist E."/>
            <person name="Lipzen A."/>
            <person name="Logrieco A.F."/>
            <person name="MacCabe A."/>
            <person name="Maekelae M.R."/>
            <person name="Malavazi I."/>
            <person name="Melin P."/>
            <person name="Meyer V."/>
            <person name="Mielnichuk N."/>
            <person name="Miskei M."/>
            <person name="Molnar A.P."/>
            <person name="Mule G."/>
            <person name="Ngan C.Y."/>
            <person name="Orejas M."/>
            <person name="Orosz E."/>
            <person name="Ouedraogo J.P."/>
            <person name="Overkamp K.M."/>
            <person name="Park H.-S."/>
            <person name="Perrone G."/>
            <person name="Piumi F."/>
            <person name="Punt P.J."/>
            <person name="Ram A.F."/>
            <person name="Ramon A."/>
            <person name="Rauscher S."/>
            <person name="Record E."/>
            <person name="Riano-Pachon D.M."/>
            <person name="Robert V."/>
            <person name="Roehrig J."/>
            <person name="Ruller R."/>
            <person name="Salamov A."/>
            <person name="Salih N.S."/>
            <person name="Samson R.A."/>
            <person name="Sandor E."/>
            <person name="Sanguinetti M."/>
            <person name="Schuetze T."/>
            <person name="Sepcic K."/>
            <person name="Shelest E."/>
            <person name="Sherlock G."/>
            <person name="Sophianopoulou V."/>
            <person name="Squina F.M."/>
            <person name="Sun H."/>
            <person name="Susca A."/>
            <person name="Todd R.B."/>
            <person name="Tsang A."/>
            <person name="Unkles S.E."/>
            <person name="van de Wiele N."/>
            <person name="van Rossen-Uffink D."/>
            <person name="Oliveira J.V."/>
            <person name="Vesth T.C."/>
            <person name="Visser J."/>
            <person name="Yu J.-H."/>
            <person name="Zhou M."/>
            <person name="Andersen M.R."/>
            <person name="Archer D.B."/>
            <person name="Baker S.E."/>
            <person name="Benoit I."/>
            <person name="Brakhage A.A."/>
            <person name="Braus G.H."/>
            <person name="Fischer R."/>
            <person name="Frisvad J.C."/>
            <person name="Goldman G.H."/>
            <person name="Houbraken J."/>
            <person name="Oakley B."/>
            <person name="Pocsi I."/>
            <person name="Scazzocchio C."/>
            <person name="Seiboth B."/>
            <person name="vanKuyk P.A."/>
            <person name="Wortman J."/>
            <person name="Dyer P.S."/>
            <person name="Grigoriev I.V."/>
        </authorList>
    </citation>
    <scope>NUCLEOTIDE SEQUENCE [LARGE SCALE GENOMIC DNA]</scope>
    <source>
        <strain evidence="7">CBS 506.65</strain>
    </source>
</reference>
<dbReference type="STRING" id="1073090.A0A1L9S7E2"/>
<dbReference type="PROSITE" id="PS51082">
    <property type="entry name" value="WH2"/>
    <property type="match status" value="1"/>
</dbReference>
<dbReference type="GeneID" id="34607752"/>
<feature type="region of interest" description="Disordered" evidence="3">
    <location>
        <begin position="191"/>
        <end position="221"/>
    </location>
</feature>
<feature type="domain" description="WH2" evidence="5">
    <location>
        <begin position="577"/>
        <end position="599"/>
    </location>
</feature>
<dbReference type="EMBL" id="KV878354">
    <property type="protein sequence ID" value="OJJ43088.1"/>
    <property type="molecule type" value="Genomic_DNA"/>
</dbReference>
<dbReference type="GO" id="GO:1903475">
    <property type="term" value="P:mitotic actomyosin contractile ring assembly"/>
    <property type="evidence" value="ECO:0007669"/>
    <property type="project" value="EnsemblFungi"/>
</dbReference>
<evidence type="ECO:0000259" key="5">
    <source>
        <dbReference type="PROSITE" id="PS51082"/>
    </source>
</evidence>
<keyword evidence="7" id="KW-1185">Reference proteome</keyword>
<evidence type="ECO:0000313" key="7">
    <source>
        <dbReference type="Proteomes" id="UP000184188"/>
    </source>
</evidence>
<proteinExistence type="predicted"/>
<dbReference type="InterPro" id="IPR000697">
    <property type="entry name" value="WH1/EVH1_dom"/>
</dbReference>
<dbReference type="OrthoDB" id="8963340at2759"/>
<dbReference type="InterPro" id="IPR011993">
    <property type="entry name" value="PH-like_dom_sf"/>
</dbReference>
<dbReference type="GO" id="GO:0071933">
    <property type="term" value="F:Arp2/3 complex binding"/>
    <property type="evidence" value="ECO:0007669"/>
    <property type="project" value="EnsemblFungi"/>
</dbReference>
<dbReference type="GO" id="GO:0071203">
    <property type="term" value="C:WASH complex"/>
    <property type="evidence" value="ECO:0007669"/>
    <property type="project" value="InterPro"/>
</dbReference>
<dbReference type="GO" id="GO:0032456">
    <property type="term" value="P:endocytic recycling"/>
    <property type="evidence" value="ECO:0007669"/>
    <property type="project" value="TreeGrafter"/>
</dbReference>
<keyword evidence="2" id="KW-0009">Actin-binding</keyword>
<dbReference type="GO" id="GO:0005829">
    <property type="term" value="C:cytosol"/>
    <property type="evidence" value="ECO:0007669"/>
    <property type="project" value="GOC"/>
</dbReference>